<evidence type="ECO:0000313" key="3">
    <source>
        <dbReference type="Proteomes" id="UP000481643"/>
    </source>
</evidence>
<feature type="signal peptide" evidence="1">
    <location>
        <begin position="1"/>
        <end position="21"/>
    </location>
</feature>
<dbReference type="Proteomes" id="UP000481643">
    <property type="component" value="Unassembled WGS sequence"/>
</dbReference>
<dbReference type="AlphaFoldDB" id="A0A6L3YCW8"/>
<evidence type="ECO:0000313" key="2">
    <source>
        <dbReference type="EMBL" id="KAB2681044.1"/>
    </source>
</evidence>
<comment type="caution">
    <text evidence="2">The sequence shown here is derived from an EMBL/GenBank/DDBJ whole genome shotgun (WGS) entry which is preliminary data.</text>
</comment>
<dbReference type="RefSeq" id="WP_151652625.1">
    <property type="nucleotide sequence ID" value="NZ_WBVX01000025.1"/>
</dbReference>
<evidence type="ECO:0008006" key="4">
    <source>
        <dbReference type="Google" id="ProtNLM"/>
    </source>
</evidence>
<name>A0A6L3YCW8_9HYPH</name>
<evidence type="ECO:0000256" key="1">
    <source>
        <dbReference type="SAM" id="SignalP"/>
    </source>
</evidence>
<dbReference type="PROSITE" id="PS51257">
    <property type="entry name" value="PROKAR_LIPOPROTEIN"/>
    <property type="match status" value="1"/>
</dbReference>
<sequence>MKLFFTALALALVSCTSVATAAGLNGTLGTECRGIPIQGTGSSDTVTRPSWAMPLWNSPSVPASQRSQRAIVYPQAVPSPQLYRYDCTPTPAEPKAVPRADFSGQ</sequence>
<feature type="chain" id="PRO_5026988957" description="Lipoprotein" evidence="1">
    <location>
        <begin position="22"/>
        <end position="105"/>
    </location>
</feature>
<keyword evidence="1" id="KW-0732">Signal</keyword>
<gene>
    <name evidence="2" type="ORF">F9L08_20150</name>
</gene>
<dbReference type="EMBL" id="WBVX01000025">
    <property type="protein sequence ID" value="KAB2681044.1"/>
    <property type="molecule type" value="Genomic_DNA"/>
</dbReference>
<accession>A0A6L3YCW8</accession>
<protein>
    <recommendedName>
        <fullName evidence="4">Lipoprotein</fullName>
    </recommendedName>
</protein>
<proteinExistence type="predicted"/>
<organism evidence="2 3">
    <name type="scientific">Brucella tritici</name>
    <dbReference type="NCBI Taxonomy" id="94626"/>
    <lineage>
        <taxon>Bacteria</taxon>
        <taxon>Pseudomonadati</taxon>
        <taxon>Pseudomonadota</taxon>
        <taxon>Alphaproteobacteria</taxon>
        <taxon>Hyphomicrobiales</taxon>
        <taxon>Brucellaceae</taxon>
        <taxon>Brucella/Ochrobactrum group</taxon>
        <taxon>Brucella</taxon>
    </lineage>
</organism>
<reference evidence="2 3" key="1">
    <citation type="submission" date="2019-09" db="EMBL/GenBank/DDBJ databases">
        <title>Taxonomic organization of the family Brucellaceae based on a phylogenomic approach.</title>
        <authorList>
            <person name="Leclercq S."/>
            <person name="Cloeckaert A."/>
            <person name="Zygmunt M.S."/>
        </authorList>
    </citation>
    <scope>NUCLEOTIDE SEQUENCE [LARGE SCALE GENOMIC DNA]</scope>
    <source>
        <strain evidence="2 3">WS1830</strain>
    </source>
</reference>